<feature type="region of interest" description="Disordered" evidence="4">
    <location>
        <begin position="64"/>
        <end position="86"/>
    </location>
</feature>
<dbReference type="EMBL" id="MLFT02000005">
    <property type="protein sequence ID" value="PHT48504.1"/>
    <property type="molecule type" value="Genomic_DNA"/>
</dbReference>
<dbReference type="SUPFAM" id="SSF56219">
    <property type="entry name" value="DNase I-like"/>
    <property type="match status" value="1"/>
</dbReference>
<feature type="compositionally biased region" description="Basic and acidic residues" evidence="4">
    <location>
        <begin position="1"/>
        <end position="12"/>
    </location>
</feature>
<dbReference type="Pfam" id="PF02902">
    <property type="entry name" value="Peptidase_C48"/>
    <property type="match status" value="1"/>
</dbReference>
<name>A0A2G2WTD7_CAPBA</name>
<sequence length="743" mass="83607">MDDDTSTRDRPVHHMSGLYSETQKDATDKGEIGVSEFEHHQHGEVGVSPECHQHKLFVLIGGENFDQQQSQEDGSKKYESPYKEDMQHEDYAKGSLNDIEESRDEEFNKQHILEEQKLLDVNSAYKEVSRGDDLENEDYSDLKALEDEVGGTIINSIQVTVDSILFGFSMPSTTKSLDVGALNKMTESQWNLSDSQITLDFLDAQVQELEATKAQAPTKMERKKSRIFRSPYIIKYDSDSKDAGDSDKEENLKYDFDGYTINQDLPNELMIDYSQRIAVGLLKTHSDKYTMTSCFFNTYIDKKHTRYYPAELAVELSTQQDYAELIVVAKNEDAIANIIHEFYTPVRLPWCMVYEVYVPINYGKEFHWVLVVIVSKKRVISVYDSLSSKSKKKPPIEIQKLAVIFPTYLPDNYFYEKTERTNWPTLEAYKGKFAQQIGLVNEISFDVDYIQNIPQQASDSLDHGIFVCAYAEILSEGKQVHSCGFDAKIQLVVVGGNGWIGSCLRRLGHGAVVGAGDEERAELGGRPRFGRGGGTGGRVDSDGRLRVGSWNIGTLPGKSIELVKILRKRRINIAYVQETKCVGSKARDVDGYKLWYSGSERRKNEVGIFVDEELRGQVLEEALEEVVRGVPSSEKIVVAGGFNGHIGALPGGFGDVHGSFGFGDINEEGTTLLEFARSSRLVVVNSVFPKKEDLLITFRSAIARTQIDFLLLRKGDRVLCKDCKVIPSENLSTQHRILVMDLV</sequence>
<dbReference type="AlphaFoldDB" id="A0A2G2WTD7"/>
<feature type="region of interest" description="Disordered" evidence="4">
    <location>
        <begin position="1"/>
        <end position="32"/>
    </location>
</feature>
<feature type="domain" description="Ubiquitin-like protease family profile" evidence="5">
    <location>
        <begin position="233"/>
        <end position="474"/>
    </location>
</feature>
<evidence type="ECO:0000256" key="1">
    <source>
        <dbReference type="ARBA" id="ARBA00005234"/>
    </source>
</evidence>
<dbReference type="PANTHER" id="PTHR31470">
    <property type="entry name" value="CYSTEINE PROTEINASES SUPERFAMILY PROTEIN-RELATED-RELATED"/>
    <property type="match status" value="1"/>
</dbReference>
<evidence type="ECO:0000256" key="2">
    <source>
        <dbReference type="ARBA" id="ARBA00022670"/>
    </source>
</evidence>
<reference evidence="7" key="2">
    <citation type="journal article" date="2017" name="J. Anim. Genet.">
        <title>Multiple reference genome sequences of hot pepper reveal the massive evolution of plant disease resistance genes by retroduplication.</title>
        <authorList>
            <person name="Kim S."/>
            <person name="Park J."/>
            <person name="Yeom S.-I."/>
            <person name="Kim Y.-M."/>
            <person name="Seo E."/>
            <person name="Kim K.-T."/>
            <person name="Kim M.-S."/>
            <person name="Lee J.M."/>
            <person name="Cheong K."/>
            <person name="Shin H.-S."/>
            <person name="Kim S.-B."/>
            <person name="Han K."/>
            <person name="Lee J."/>
            <person name="Park M."/>
            <person name="Lee H.-A."/>
            <person name="Lee H.-Y."/>
            <person name="Lee Y."/>
            <person name="Oh S."/>
            <person name="Lee J.H."/>
            <person name="Choi E."/>
            <person name="Choi E."/>
            <person name="Lee S.E."/>
            <person name="Jeon J."/>
            <person name="Kim H."/>
            <person name="Choi G."/>
            <person name="Song H."/>
            <person name="Lee J."/>
            <person name="Lee S.-C."/>
            <person name="Kwon J.-K."/>
            <person name="Lee H.-Y."/>
            <person name="Koo N."/>
            <person name="Hong Y."/>
            <person name="Kim R.W."/>
            <person name="Kang W.-H."/>
            <person name="Huh J.H."/>
            <person name="Kang B.-C."/>
            <person name="Yang T.-J."/>
            <person name="Lee Y.-H."/>
            <person name="Bennetzen J.L."/>
            <person name="Choi D."/>
        </authorList>
    </citation>
    <scope>NUCLEOTIDE SEQUENCE [LARGE SCALE GENOMIC DNA]</scope>
    <source>
        <strain evidence="7">cv. PBC81</strain>
    </source>
</reference>
<keyword evidence="2" id="KW-0645">Protease</keyword>
<evidence type="ECO:0000256" key="3">
    <source>
        <dbReference type="ARBA" id="ARBA00022801"/>
    </source>
</evidence>
<gene>
    <name evidence="6" type="ORF">CQW23_12712</name>
</gene>
<dbReference type="Gene3D" id="3.60.10.10">
    <property type="entry name" value="Endonuclease/exonuclease/phosphatase"/>
    <property type="match status" value="2"/>
</dbReference>
<dbReference type="InterPro" id="IPR003653">
    <property type="entry name" value="Peptidase_C48_C"/>
</dbReference>
<protein>
    <recommendedName>
        <fullName evidence="5">Ubiquitin-like protease family profile domain-containing protein</fullName>
    </recommendedName>
</protein>
<comment type="similarity">
    <text evidence="1">Belongs to the peptidase C48 family.</text>
</comment>
<reference evidence="6 7" key="1">
    <citation type="journal article" date="2017" name="Genome Biol.">
        <title>New reference genome sequences of hot pepper reveal the massive evolution of plant disease-resistance genes by retroduplication.</title>
        <authorList>
            <person name="Kim S."/>
            <person name="Park J."/>
            <person name="Yeom S.I."/>
            <person name="Kim Y.M."/>
            <person name="Seo E."/>
            <person name="Kim K.T."/>
            <person name="Kim M.S."/>
            <person name="Lee J.M."/>
            <person name="Cheong K."/>
            <person name="Shin H.S."/>
            <person name="Kim S.B."/>
            <person name="Han K."/>
            <person name="Lee J."/>
            <person name="Park M."/>
            <person name="Lee H.A."/>
            <person name="Lee H.Y."/>
            <person name="Lee Y."/>
            <person name="Oh S."/>
            <person name="Lee J.H."/>
            <person name="Choi E."/>
            <person name="Choi E."/>
            <person name="Lee S.E."/>
            <person name="Jeon J."/>
            <person name="Kim H."/>
            <person name="Choi G."/>
            <person name="Song H."/>
            <person name="Lee J."/>
            <person name="Lee S.C."/>
            <person name="Kwon J.K."/>
            <person name="Lee H.Y."/>
            <person name="Koo N."/>
            <person name="Hong Y."/>
            <person name="Kim R.W."/>
            <person name="Kang W.H."/>
            <person name="Huh J.H."/>
            <person name="Kang B.C."/>
            <person name="Yang T.J."/>
            <person name="Lee Y.H."/>
            <person name="Bennetzen J.L."/>
            <person name="Choi D."/>
        </authorList>
    </citation>
    <scope>NUCLEOTIDE SEQUENCE [LARGE SCALE GENOMIC DNA]</scope>
    <source>
        <strain evidence="7">cv. PBC81</strain>
    </source>
</reference>
<keyword evidence="3" id="KW-0378">Hydrolase</keyword>
<keyword evidence="7" id="KW-1185">Reference proteome</keyword>
<feature type="compositionally biased region" description="Basic and acidic residues" evidence="4">
    <location>
        <begin position="22"/>
        <end position="32"/>
    </location>
</feature>
<comment type="caution">
    <text evidence="6">The sequence shown here is derived from an EMBL/GenBank/DDBJ whole genome shotgun (WGS) entry which is preliminary data.</text>
</comment>
<dbReference type="OrthoDB" id="1751519at2759"/>
<evidence type="ECO:0000256" key="4">
    <source>
        <dbReference type="SAM" id="MobiDB-lite"/>
    </source>
</evidence>
<organism evidence="6 7">
    <name type="scientific">Capsicum baccatum</name>
    <name type="common">Peruvian pepper</name>
    <dbReference type="NCBI Taxonomy" id="33114"/>
    <lineage>
        <taxon>Eukaryota</taxon>
        <taxon>Viridiplantae</taxon>
        <taxon>Streptophyta</taxon>
        <taxon>Embryophyta</taxon>
        <taxon>Tracheophyta</taxon>
        <taxon>Spermatophyta</taxon>
        <taxon>Magnoliopsida</taxon>
        <taxon>eudicotyledons</taxon>
        <taxon>Gunneridae</taxon>
        <taxon>Pentapetalae</taxon>
        <taxon>asterids</taxon>
        <taxon>lamiids</taxon>
        <taxon>Solanales</taxon>
        <taxon>Solanaceae</taxon>
        <taxon>Solanoideae</taxon>
        <taxon>Capsiceae</taxon>
        <taxon>Capsicum</taxon>
    </lineage>
</organism>
<dbReference type="InterPro" id="IPR038765">
    <property type="entry name" value="Papain-like_cys_pep_sf"/>
</dbReference>
<dbReference type="GO" id="GO:0006508">
    <property type="term" value="P:proteolysis"/>
    <property type="evidence" value="ECO:0007669"/>
    <property type="project" value="UniProtKB-KW"/>
</dbReference>
<dbReference type="PANTHER" id="PTHR31470:SF46">
    <property type="entry name" value="ULP1 PROTEASE FAMILY, C-TERMINAL CATALYTIC DOMAIN CONTAINING PROTEIN"/>
    <property type="match status" value="1"/>
</dbReference>
<accession>A0A2G2WTD7</accession>
<evidence type="ECO:0000313" key="7">
    <source>
        <dbReference type="Proteomes" id="UP000224567"/>
    </source>
</evidence>
<dbReference type="Gene3D" id="3.40.395.10">
    <property type="entry name" value="Adenoviral Proteinase, Chain A"/>
    <property type="match status" value="1"/>
</dbReference>
<dbReference type="Proteomes" id="UP000224567">
    <property type="component" value="Unassembled WGS sequence"/>
</dbReference>
<dbReference type="PROSITE" id="PS50600">
    <property type="entry name" value="ULP_PROTEASE"/>
    <property type="match status" value="1"/>
</dbReference>
<dbReference type="GO" id="GO:0008234">
    <property type="term" value="F:cysteine-type peptidase activity"/>
    <property type="evidence" value="ECO:0007669"/>
    <property type="project" value="InterPro"/>
</dbReference>
<dbReference type="InterPro" id="IPR036691">
    <property type="entry name" value="Endo/exonu/phosph_ase_sf"/>
</dbReference>
<proteinExistence type="inferred from homology"/>
<dbReference type="SUPFAM" id="SSF54001">
    <property type="entry name" value="Cysteine proteinases"/>
    <property type="match status" value="1"/>
</dbReference>
<feature type="compositionally biased region" description="Basic and acidic residues" evidence="4">
    <location>
        <begin position="73"/>
        <end position="86"/>
    </location>
</feature>
<evidence type="ECO:0000313" key="6">
    <source>
        <dbReference type="EMBL" id="PHT48504.1"/>
    </source>
</evidence>
<evidence type="ECO:0000259" key="5">
    <source>
        <dbReference type="PROSITE" id="PS50600"/>
    </source>
</evidence>